<reference evidence="3 6" key="1">
    <citation type="submission" date="2024-01" db="EMBL/GenBank/DDBJ databases">
        <title>Aequorivita flavus sp. nov., isolated from deep-sea sediment.</title>
        <authorList>
            <person name="Chen X."/>
        </authorList>
    </citation>
    <scope>NUCLEOTIDE SEQUENCE</scope>
    <source>
        <strain evidence="3">MCCC 1A16923</strain>
        <strain evidence="4 6">MCCC 1A16935</strain>
    </source>
</reference>
<proteinExistence type="predicted"/>
<dbReference type="GO" id="GO:0004175">
    <property type="term" value="F:endopeptidase activity"/>
    <property type="evidence" value="ECO:0007669"/>
    <property type="project" value="UniProtKB-ARBA"/>
</dbReference>
<dbReference type="AlphaFoldDB" id="A0AB35YUH6"/>
<feature type="transmembrane region" description="Helical" evidence="1">
    <location>
        <begin position="106"/>
        <end position="126"/>
    </location>
</feature>
<organism evidence="3 5">
    <name type="scientific">Aequorivita flava</name>
    <dbReference type="NCBI Taxonomy" id="3114371"/>
    <lineage>
        <taxon>Bacteria</taxon>
        <taxon>Pseudomonadati</taxon>
        <taxon>Bacteroidota</taxon>
        <taxon>Flavobacteriia</taxon>
        <taxon>Flavobacteriales</taxon>
        <taxon>Flavobacteriaceae</taxon>
        <taxon>Aequorivita</taxon>
    </lineage>
</organism>
<gene>
    <name evidence="4" type="ORF">VZD24_14210</name>
    <name evidence="3" type="ORF">VZD85_14045</name>
</gene>
<feature type="transmembrane region" description="Helical" evidence="1">
    <location>
        <begin position="192"/>
        <end position="211"/>
    </location>
</feature>
<feature type="transmembrane region" description="Helical" evidence="1">
    <location>
        <begin position="167"/>
        <end position="185"/>
    </location>
</feature>
<dbReference type="GO" id="GO:0080120">
    <property type="term" value="P:CAAX-box protein maturation"/>
    <property type="evidence" value="ECO:0007669"/>
    <property type="project" value="UniProtKB-ARBA"/>
</dbReference>
<comment type="caution">
    <text evidence="3">The sequence shown here is derived from an EMBL/GenBank/DDBJ whole genome shotgun (WGS) entry which is preliminary data.</text>
</comment>
<keyword evidence="1" id="KW-1133">Transmembrane helix</keyword>
<dbReference type="Proteomes" id="UP001390963">
    <property type="component" value="Unassembled WGS sequence"/>
</dbReference>
<dbReference type="Proteomes" id="UP001388259">
    <property type="component" value="Unassembled WGS sequence"/>
</dbReference>
<feature type="domain" description="CAAX prenyl protease 2/Lysostaphin resistance protein A-like" evidence="2">
    <location>
        <begin position="110"/>
        <end position="204"/>
    </location>
</feature>
<dbReference type="EMBL" id="JAZBJM010000014">
    <property type="protein sequence ID" value="MEM0519480.1"/>
    <property type="molecule type" value="Genomic_DNA"/>
</dbReference>
<evidence type="ECO:0000313" key="6">
    <source>
        <dbReference type="Proteomes" id="UP001390963"/>
    </source>
</evidence>
<dbReference type="InterPro" id="IPR003675">
    <property type="entry name" value="Rce1/LyrA-like_dom"/>
</dbReference>
<keyword evidence="6" id="KW-1185">Reference proteome</keyword>
<accession>A0AB35YUH6</accession>
<feature type="transmembrane region" description="Helical" evidence="1">
    <location>
        <begin position="45"/>
        <end position="62"/>
    </location>
</feature>
<keyword evidence="1" id="KW-0472">Membrane</keyword>
<dbReference type="EMBL" id="JBANCF010000016">
    <property type="protein sequence ID" value="MEM0574675.1"/>
    <property type="molecule type" value="Genomic_DNA"/>
</dbReference>
<keyword evidence="1" id="KW-0812">Transmembrane</keyword>
<feature type="transmembrane region" description="Helical" evidence="1">
    <location>
        <begin position="138"/>
        <end position="155"/>
    </location>
</feature>
<evidence type="ECO:0000313" key="3">
    <source>
        <dbReference type="EMBL" id="MEM0519480.1"/>
    </source>
</evidence>
<protein>
    <submittedName>
        <fullName evidence="3">Type II CAAX endopeptidase family protein</fullName>
    </submittedName>
</protein>
<evidence type="ECO:0000313" key="4">
    <source>
        <dbReference type="EMBL" id="MEM0574675.1"/>
    </source>
</evidence>
<feature type="transmembrane region" description="Helical" evidence="1">
    <location>
        <begin position="217"/>
        <end position="239"/>
    </location>
</feature>
<dbReference type="RefSeq" id="WP_279450103.1">
    <property type="nucleotide sequence ID" value="NZ_JAZBJM010000014.1"/>
</dbReference>
<feature type="transmembrane region" description="Helical" evidence="1">
    <location>
        <begin position="7"/>
        <end position="25"/>
    </location>
</feature>
<name>A0AB35YUH6_9FLAO</name>
<evidence type="ECO:0000313" key="5">
    <source>
        <dbReference type="Proteomes" id="UP001388259"/>
    </source>
</evidence>
<feature type="transmembrane region" description="Helical" evidence="1">
    <location>
        <begin position="82"/>
        <end position="100"/>
    </location>
</feature>
<evidence type="ECO:0000256" key="1">
    <source>
        <dbReference type="SAM" id="Phobius"/>
    </source>
</evidence>
<dbReference type="Pfam" id="PF02517">
    <property type="entry name" value="Rce1-like"/>
    <property type="match status" value="1"/>
</dbReference>
<evidence type="ECO:0000259" key="2">
    <source>
        <dbReference type="Pfam" id="PF02517"/>
    </source>
</evidence>
<sequence length="258" mass="29619">MNKSTKVLITILISFGLYFIFDDILFKDIRRWFFDLTNQLGTSHIISYLITGVPLFIGTLLIGKKTDFFQNLGLDKSIIKGFLFALVCTLPMYIGFSILFEFNANIKINTILIGVVAAGFFEELYYRGFLFGLPFRKTKLGFILSIFFGALYFGLLHLYQSTEFNELLGIFLITFLGGILFAWVYAEWNFNIWVPVFLHMLMNLAWELFSVSDNALGGFYANVFRFVTIGLVIILTVLYKKRNGIDLTVNKKALLIQK</sequence>